<dbReference type="PANTHER" id="PTHR16275:SF8">
    <property type="entry name" value="COILED-COIL DOMAIN-CONTAINING PROTEIN 40"/>
    <property type="match status" value="1"/>
</dbReference>
<feature type="non-terminal residue" evidence="2">
    <location>
        <position position="1"/>
    </location>
</feature>
<keyword evidence="1" id="KW-0175">Coiled coil</keyword>
<dbReference type="GO" id="GO:0005737">
    <property type="term" value="C:cytoplasm"/>
    <property type="evidence" value="ECO:0007669"/>
    <property type="project" value="TreeGrafter"/>
</dbReference>
<protein>
    <submittedName>
        <fullName evidence="2">Putative Plectin-like 3</fullName>
    </submittedName>
</protein>
<name>A0A8J5N4X5_HOMAM</name>
<gene>
    <name evidence="2" type="primary">Plec-L3</name>
    <name evidence="2" type="ORF">Hamer_G018691</name>
</gene>
<keyword evidence="3" id="KW-1185">Reference proteome</keyword>
<evidence type="ECO:0000256" key="1">
    <source>
        <dbReference type="SAM" id="Coils"/>
    </source>
</evidence>
<dbReference type="AlphaFoldDB" id="A0A8J5N4X5"/>
<reference evidence="2" key="1">
    <citation type="journal article" date="2021" name="Sci. Adv.">
        <title>The American lobster genome reveals insights on longevity, neural, and immune adaptations.</title>
        <authorList>
            <person name="Polinski J.M."/>
            <person name="Zimin A.V."/>
            <person name="Clark K.F."/>
            <person name="Kohn A.B."/>
            <person name="Sadowski N."/>
            <person name="Timp W."/>
            <person name="Ptitsyn A."/>
            <person name="Khanna P."/>
            <person name="Romanova D.Y."/>
            <person name="Williams P."/>
            <person name="Greenwood S.J."/>
            <person name="Moroz L.L."/>
            <person name="Walt D.R."/>
            <person name="Bodnar A.G."/>
        </authorList>
    </citation>
    <scope>NUCLEOTIDE SEQUENCE</scope>
    <source>
        <strain evidence="2">GMGI-L3</strain>
    </source>
</reference>
<organism evidence="2 3">
    <name type="scientific">Homarus americanus</name>
    <name type="common">American lobster</name>
    <dbReference type="NCBI Taxonomy" id="6706"/>
    <lineage>
        <taxon>Eukaryota</taxon>
        <taxon>Metazoa</taxon>
        <taxon>Ecdysozoa</taxon>
        <taxon>Arthropoda</taxon>
        <taxon>Crustacea</taxon>
        <taxon>Multicrustacea</taxon>
        <taxon>Malacostraca</taxon>
        <taxon>Eumalacostraca</taxon>
        <taxon>Eucarida</taxon>
        <taxon>Decapoda</taxon>
        <taxon>Pleocyemata</taxon>
        <taxon>Astacidea</taxon>
        <taxon>Nephropoidea</taxon>
        <taxon>Nephropidae</taxon>
        <taxon>Homarus</taxon>
    </lineage>
</organism>
<feature type="coiled-coil region" evidence="1">
    <location>
        <begin position="44"/>
        <end position="120"/>
    </location>
</feature>
<dbReference type="Proteomes" id="UP000747542">
    <property type="component" value="Unassembled WGS sequence"/>
</dbReference>
<feature type="coiled-coil region" evidence="1">
    <location>
        <begin position="150"/>
        <end position="181"/>
    </location>
</feature>
<dbReference type="GO" id="GO:0035082">
    <property type="term" value="P:axoneme assembly"/>
    <property type="evidence" value="ECO:0007669"/>
    <property type="project" value="InterPro"/>
</dbReference>
<accession>A0A8J5N4X5</accession>
<sequence length="201" mass="22939">EAADEAQALEHLYGRVQVATERHRRLEDHALDKVGEHTAASRATQNLRKRVAETRAKCRKLEDELVERERSAADAALRASDGRAAVLTHTTSRDSLNTLVDHLNADVVKYERELRKGQERISANQCTVDRLNKELTKVLDLAGGSEAPPAEREERRLRILLEDRERERKALEEKALTVQRHLLEAREARDTLTNNTTRLQQ</sequence>
<evidence type="ECO:0000313" key="3">
    <source>
        <dbReference type="Proteomes" id="UP000747542"/>
    </source>
</evidence>
<comment type="caution">
    <text evidence="2">The sequence shown here is derived from an EMBL/GenBank/DDBJ whole genome shotgun (WGS) entry which is preliminary data.</text>
</comment>
<dbReference type="PANTHER" id="PTHR16275">
    <property type="entry name" value="COILED-COIL DOMAIN-CONTAINING PROTEIN 40"/>
    <property type="match status" value="1"/>
</dbReference>
<feature type="non-terminal residue" evidence="2">
    <location>
        <position position="201"/>
    </location>
</feature>
<dbReference type="InterPro" id="IPR037386">
    <property type="entry name" value="CCDC40"/>
</dbReference>
<dbReference type="EMBL" id="JAHLQT010009960">
    <property type="protein sequence ID" value="KAG7173405.1"/>
    <property type="molecule type" value="Genomic_DNA"/>
</dbReference>
<proteinExistence type="predicted"/>
<evidence type="ECO:0000313" key="2">
    <source>
        <dbReference type="EMBL" id="KAG7173405.1"/>
    </source>
</evidence>